<accession>A0A4Y2TWB9</accession>
<gene>
    <name evidence="1" type="ORF">AVEN_80662_1</name>
</gene>
<sequence length="171" mass="19877">MEEQYTETCGIVNDGCVCAVKWCVSMLEELNENHLLDAPIPVETDSQGLFDWISNPKLEVFVYNIISNIPRYNGRNWQDVILHNLSFEISFGSKIPDLRCINKDRRRICTLKRYIVVEGNGIFYLLNKIRKPSPRIYQLLYLMWLLKVSLESKIKPRCLPPCPKSALLQKS</sequence>
<proteinExistence type="predicted"/>
<comment type="caution">
    <text evidence="1">The sequence shown here is derived from an EMBL/GenBank/DDBJ whole genome shotgun (WGS) entry which is preliminary data.</text>
</comment>
<evidence type="ECO:0000313" key="1">
    <source>
        <dbReference type="EMBL" id="GBO04939.1"/>
    </source>
</evidence>
<reference evidence="1 2" key="1">
    <citation type="journal article" date="2019" name="Sci. Rep.">
        <title>Orb-weaving spider Araneus ventricosus genome elucidates the spidroin gene catalogue.</title>
        <authorList>
            <person name="Kono N."/>
            <person name="Nakamura H."/>
            <person name="Ohtoshi R."/>
            <person name="Moran D.A.P."/>
            <person name="Shinohara A."/>
            <person name="Yoshida Y."/>
            <person name="Fujiwara M."/>
            <person name="Mori M."/>
            <person name="Tomita M."/>
            <person name="Arakawa K."/>
        </authorList>
    </citation>
    <scope>NUCLEOTIDE SEQUENCE [LARGE SCALE GENOMIC DNA]</scope>
</reference>
<dbReference type="OrthoDB" id="8027607at2759"/>
<evidence type="ECO:0000313" key="2">
    <source>
        <dbReference type="Proteomes" id="UP000499080"/>
    </source>
</evidence>
<organism evidence="1 2">
    <name type="scientific">Araneus ventricosus</name>
    <name type="common">Orbweaver spider</name>
    <name type="synonym">Epeira ventricosa</name>
    <dbReference type="NCBI Taxonomy" id="182803"/>
    <lineage>
        <taxon>Eukaryota</taxon>
        <taxon>Metazoa</taxon>
        <taxon>Ecdysozoa</taxon>
        <taxon>Arthropoda</taxon>
        <taxon>Chelicerata</taxon>
        <taxon>Arachnida</taxon>
        <taxon>Araneae</taxon>
        <taxon>Araneomorphae</taxon>
        <taxon>Entelegynae</taxon>
        <taxon>Araneoidea</taxon>
        <taxon>Araneidae</taxon>
        <taxon>Araneus</taxon>
    </lineage>
</organism>
<protein>
    <submittedName>
        <fullName evidence="1">Uncharacterized protein</fullName>
    </submittedName>
</protein>
<keyword evidence="2" id="KW-1185">Reference proteome</keyword>
<dbReference type="EMBL" id="BGPR01031727">
    <property type="protein sequence ID" value="GBO04939.1"/>
    <property type="molecule type" value="Genomic_DNA"/>
</dbReference>
<name>A0A4Y2TWB9_ARAVE</name>
<dbReference type="Proteomes" id="UP000499080">
    <property type="component" value="Unassembled WGS sequence"/>
</dbReference>
<dbReference type="AlphaFoldDB" id="A0A4Y2TWB9"/>